<dbReference type="Pfam" id="PF07899">
    <property type="entry name" value="Frigida"/>
    <property type="match status" value="1"/>
</dbReference>
<comment type="similarity">
    <text evidence="1 4">Belongs to the Frigida family.</text>
</comment>
<name>A0A0E0GQ75_ORYNI</name>
<keyword evidence="7" id="KW-1185">Reference proteome</keyword>
<evidence type="ECO:0000256" key="4">
    <source>
        <dbReference type="RuleBase" id="RU364012"/>
    </source>
</evidence>
<proteinExistence type="inferred from homology"/>
<evidence type="ECO:0000313" key="7">
    <source>
        <dbReference type="Proteomes" id="UP000006591"/>
    </source>
</evidence>
<evidence type="ECO:0000313" key="6">
    <source>
        <dbReference type="EnsemblPlants" id="ONIVA03G26200.1"/>
    </source>
</evidence>
<feature type="region of interest" description="Disordered" evidence="5">
    <location>
        <begin position="129"/>
        <end position="149"/>
    </location>
</feature>
<dbReference type="PANTHER" id="PTHR31791">
    <property type="entry name" value="FRIGIDA-LIKE PROTEIN 3-RELATED"/>
    <property type="match status" value="1"/>
</dbReference>
<dbReference type="GO" id="GO:0009908">
    <property type="term" value="P:flower development"/>
    <property type="evidence" value="ECO:0007669"/>
    <property type="project" value="UniProtKB-KW"/>
</dbReference>
<dbReference type="InterPro" id="IPR012474">
    <property type="entry name" value="Frigida"/>
</dbReference>
<dbReference type="GO" id="GO:0030154">
    <property type="term" value="P:cell differentiation"/>
    <property type="evidence" value="ECO:0007669"/>
    <property type="project" value="UniProtKB-KW"/>
</dbReference>
<dbReference type="PANTHER" id="PTHR31791:SF9">
    <property type="entry name" value="FRIGIDA-LIKE PROTEIN"/>
    <property type="match status" value="1"/>
</dbReference>
<dbReference type="STRING" id="4536.A0A0E0GQ75"/>
<dbReference type="OMA" id="WESCVEL"/>
<protein>
    <recommendedName>
        <fullName evidence="4">FRIGIDA-like protein</fullName>
    </recommendedName>
</protein>
<dbReference type="eggNOG" id="ENOG502R8J9">
    <property type="taxonomic scope" value="Eukaryota"/>
</dbReference>
<dbReference type="Gramene" id="ONIVA03G26200.1">
    <property type="protein sequence ID" value="ONIVA03G26200.1"/>
    <property type="gene ID" value="ONIVA03G26200"/>
</dbReference>
<feature type="compositionally biased region" description="Basic and acidic residues" evidence="5">
    <location>
        <begin position="174"/>
        <end position="188"/>
    </location>
</feature>
<feature type="region of interest" description="Disordered" evidence="5">
    <location>
        <begin position="539"/>
        <end position="622"/>
    </location>
</feature>
<keyword evidence="3 4" id="KW-0287">Flowering</keyword>
<evidence type="ECO:0000256" key="2">
    <source>
        <dbReference type="ARBA" id="ARBA00022782"/>
    </source>
</evidence>
<evidence type="ECO:0000256" key="1">
    <source>
        <dbReference type="ARBA" id="ARBA00008956"/>
    </source>
</evidence>
<accession>A0A0E0GQ75</accession>
<reference evidence="6" key="1">
    <citation type="submission" date="2015-04" db="UniProtKB">
        <authorList>
            <consortium name="EnsemblPlants"/>
        </authorList>
    </citation>
    <scope>IDENTIFICATION</scope>
    <source>
        <strain evidence="6">SL10</strain>
    </source>
</reference>
<evidence type="ECO:0000256" key="3">
    <source>
        <dbReference type="ARBA" id="ARBA00023089"/>
    </source>
</evidence>
<keyword evidence="2 4" id="KW-0221">Differentiation</keyword>
<feature type="compositionally biased region" description="Basic and acidic residues" evidence="5">
    <location>
        <begin position="558"/>
        <end position="570"/>
    </location>
</feature>
<dbReference type="EnsemblPlants" id="ONIVA03G26200.1">
    <property type="protein sequence ID" value="ONIVA03G26200.1"/>
    <property type="gene ID" value="ONIVA03G26200"/>
</dbReference>
<reference evidence="6" key="2">
    <citation type="submission" date="2018-04" db="EMBL/GenBank/DDBJ databases">
        <title>OnivRS2 (Oryza nivara Reference Sequence Version 2).</title>
        <authorList>
            <person name="Zhang J."/>
            <person name="Kudrna D."/>
            <person name="Lee S."/>
            <person name="Talag J."/>
            <person name="Rajasekar S."/>
            <person name="Welchert J."/>
            <person name="Hsing Y.-I."/>
            <person name="Wing R.A."/>
        </authorList>
    </citation>
    <scope>NUCLEOTIDE SEQUENCE [LARGE SCALE GENOMIC DNA]</scope>
    <source>
        <strain evidence="6">SL10</strain>
    </source>
</reference>
<evidence type="ECO:0000256" key="5">
    <source>
        <dbReference type="SAM" id="MobiDB-lite"/>
    </source>
</evidence>
<feature type="compositionally biased region" description="Basic and acidic residues" evidence="5">
    <location>
        <begin position="579"/>
        <end position="591"/>
    </location>
</feature>
<sequence>MVVSDSPKPQPTPSPPAPPPLPVPAAAGTTMGELEAAIEALAAKKLRLREAFDCLVACSPIPIPFRWDDIDAHVSSIQSSIAGRFRQFQALQTAATAGITAAPATSNASSRVERSVEHLVVVVEGQESHVARHEDGGNGEGEGEGEGGLGKEVAMDVESEEENGMVVEVASEAPRGEDGEVKEEDEKMGGPINASPPSEEIHGKGADMSRRWGNPMEMSADVDDAKTKTTATAAAAELTAMAISPIPGFTGRGGAEASLRRSLAAACASMDSSSLARILCSSGSSSSSHATLAARHFRPALLAAAEPAALVVRAVRDLLARTAPIRDSAWESCVELLSCVPKLAVAPSPGTMEQANRLAEDWKEMIGRTESCSMNLGRLAVWGLLNFLVSYNIVLEFDAEEIIHFFGTLPDDKKQCCISLCKYLGLIDKMADSVGHLIEHGQQLVAIRLACTLNLTDKYTPLSIMEDYIQNAKETAQEILSMESDSESLKLSMSKQVNALILSWRVVGECNIDSVHCDRIKAEITQLLHKYANKRHSLEELPSDTSSPHQKHHQMSQEQHHWQQKHREEQQQQFQNQSKEQEQERRMQKLRELRKKKNKRTQRRKRKQNAQVMKQHQFEKQRKLYHAGSFTNSQSYVRSEIHHHLSQHFSGTIGTPVAPYTSVAPYTGPFW</sequence>
<feature type="compositionally biased region" description="Basic residues" evidence="5">
    <location>
        <begin position="592"/>
        <end position="608"/>
    </location>
</feature>
<feature type="compositionally biased region" description="Pro residues" evidence="5">
    <location>
        <begin position="8"/>
        <end position="23"/>
    </location>
</feature>
<feature type="region of interest" description="Disordered" evidence="5">
    <location>
        <begin position="173"/>
        <end position="205"/>
    </location>
</feature>
<dbReference type="AlphaFoldDB" id="A0A0E0GQ75"/>
<organism evidence="6">
    <name type="scientific">Oryza nivara</name>
    <name type="common">Indian wild rice</name>
    <name type="synonym">Oryza sativa f. spontanea</name>
    <dbReference type="NCBI Taxonomy" id="4536"/>
    <lineage>
        <taxon>Eukaryota</taxon>
        <taxon>Viridiplantae</taxon>
        <taxon>Streptophyta</taxon>
        <taxon>Embryophyta</taxon>
        <taxon>Tracheophyta</taxon>
        <taxon>Spermatophyta</taxon>
        <taxon>Magnoliopsida</taxon>
        <taxon>Liliopsida</taxon>
        <taxon>Poales</taxon>
        <taxon>Poaceae</taxon>
        <taxon>BOP clade</taxon>
        <taxon>Oryzoideae</taxon>
        <taxon>Oryzeae</taxon>
        <taxon>Oryzinae</taxon>
        <taxon>Oryza</taxon>
    </lineage>
</organism>
<dbReference type="Proteomes" id="UP000006591">
    <property type="component" value="Chromosome 3"/>
</dbReference>
<keyword evidence="4" id="KW-0217">Developmental protein</keyword>
<feature type="region of interest" description="Disordered" evidence="5">
    <location>
        <begin position="1"/>
        <end position="27"/>
    </location>
</feature>
<dbReference type="HOGENOM" id="CLU_028571_0_0_1"/>